<dbReference type="CDD" id="cd00082">
    <property type="entry name" value="HisKA"/>
    <property type="match status" value="1"/>
</dbReference>
<dbReference type="InterPro" id="IPR003594">
    <property type="entry name" value="HATPase_dom"/>
</dbReference>
<evidence type="ECO:0000256" key="5">
    <source>
        <dbReference type="ARBA" id="ARBA00022741"/>
    </source>
</evidence>
<protein>
    <recommendedName>
        <fullName evidence="10">Sensory/regulatory protein RpfC</fullName>
        <ecNumber evidence="2">2.7.13.3</ecNumber>
    </recommendedName>
</protein>
<evidence type="ECO:0000256" key="3">
    <source>
        <dbReference type="ARBA" id="ARBA00022553"/>
    </source>
</evidence>
<dbReference type="GO" id="GO:0005524">
    <property type="term" value="F:ATP binding"/>
    <property type="evidence" value="ECO:0007669"/>
    <property type="project" value="UniProtKB-KW"/>
</dbReference>
<sequence length="632" mass="69732">MSPVERAMPVPDFHDADLRNVSVHSHAAYMRFSNRLLRPALLLTGVGSTACSLWFVHDWTPPAFLAGLTATTLVAGHWKPSSRFTRLIQAVAPGVMGAMSFHASGRPEALFLLVPVLGLHTEVWSSLTGGGILVGAALMAGMPASAMVLGVLTLGAAGFVLGKTRWQRQRARMLLRAKAMGQALRQERKKTQKFEAMLQESGSIVMESQAKMAEEIRNQLRIEMEFRKSQACLQETNAQLLDAMDRTNVLALRAETANEAKSNFLAMMSHEIRTPLNGVLGTTDLLLEDELTPSQRHSLETIRNSGNNLLAILNDVLDFSRIESGQLTLENIPFSPSRCVRETLQLFYGRAQARRLRLQMTVDPDVPEMVMGDAGRVRQVLGNFTSNAIKFTERGEVAINVTRLSYAVPGKMRIQFSVRDTGMGIPHEKQSLLFKPFSQLDASTQRRFGGTGLGLAICRRLTELMDGEIGFESTVGVGSVFRCSLVVGIAEKPREVVVPTAPTGRTLVTRILVVDDERINQQIVVAMLSNLGHRADVARNGLEALEALRSRDYEIVFMDWHMPELNGLDATRAIRTELNPVHQPWIIALTASAMPEDREKCISAGMNDYLTKPLKIDALRAAFTRFEACESS</sequence>
<dbReference type="InterPro" id="IPR011006">
    <property type="entry name" value="CheY-like_superfamily"/>
</dbReference>
<dbReference type="InterPro" id="IPR001789">
    <property type="entry name" value="Sig_transdc_resp-reg_receiver"/>
</dbReference>
<dbReference type="FunFam" id="3.30.565.10:FF:000010">
    <property type="entry name" value="Sensor histidine kinase RcsC"/>
    <property type="match status" value="1"/>
</dbReference>
<dbReference type="InterPro" id="IPR036890">
    <property type="entry name" value="HATPase_C_sf"/>
</dbReference>
<evidence type="ECO:0000313" key="15">
    <source>
        <dbReference type="EMBL" id="TSJ78670.1"/>
    </source>
</evidence>
<accession>A0A556QPV2</accession>
<evidence type="ECO:0000259" key="13">
    <source>
        <dbReference type="PROSITE" id="PS50109"/>
    </source>
</evidence>
<evidence type="ECO:0000256" key="8">
    <source>
        <dbReference type="ARBA" id="ARBA00023012"/>
    </source>
</evidence>
<evidence type="ECO:0000256" key="1">
    <source>
        <dbReference type="ARBA" id="ARBA00000085"/>
    </source>
</evidence>
<dbReference type="SMART" id="SM00448">
    <property type="entry name" value="REC"/>
    <property type="match status" value="1"/>
</dbReference>
<dbReference type="PROSITE" id="PS50110">
    <property type="entry name" value="RESPONSE_REGULATORY"/>
    <property type="match status" value="1"/>
</dbReference>
<keyword evidence="4" id="KW-0808">Transferase</keyword>
<evidence type="ECO:0000256" key="10">
    <source>
        <dbReference type="ARBA" id="ARBA00068150"/>
    </source>
</evidence>
<evidence type="ECO:0000259" key="14">
    <source>
        <dbReference type="PROSITE" id="PS50110"/>
    </source>
</evidence>
<dbReference type="EMBL" id="VMBG01000001">
    <property type="protein sequence ID" value="TSJ78670.1"/>
    <property type="molecule type" value="Genomic_DNA"/>
</dbReference>
<dbReference type="Gene3D" id="3.40.50.2300">
    <property type="match status" value="1"/>
</dbReference>
<dbReference type="SUPFAM" id="SSF55874">
    <property type="entry name" value="ATPase domain of HSP90 chaperone/DNA topoisomerase II/histidine kinase"/>
    <property type="match status" value="1"/>
</dbReference>
<keyword evidence="7" id="KW-0067">ATP-binding</keyword>
<dbReference type="InterPro" id="IPR004358">
    <property type="entry name" value="Sig_transdc_His_kin-like_C"/>
</dbReference>
<dbReference type="PANTHER" id="PTHR45339:SF5">
    <property type="entry name" value="HISTIDINE KINASE"/>
    <property type="match status" value="1"/>
</dbReference>
<keyword evidence="16" id="KW-1185">Reference proteome</keyword>
<organism evidence="15 16">
    <name type="scientific">Rariglobus hedericola</name>
    <dbReference type="NCBI Taxonomy" id="2597822"/>
    <lineage>
        <taxon>Bacteria</taxon>
        <taxon>Pseudomonadati</taxon>
        <taxon>Verrucomicrobiota</taxon>
        <taxon>Opitutia</taxon>
        <taxon>Opitutales</taxon>
        <taxon>Opitutaceae</taxon>
        <taxon>Rariglobus</taxon>
    </lineage>
</organism>
<evidence type="ECO:0000256" key="4">
    <source>
        <dbReference type="ARBA" id="ARBA00022679"/>
    </source>
</evidence>
<keyword evidence="6" id="KW-0418">Kinase</keyword>
<evidence type="ECO:0000256" key="2">
    <source>
        <dbReference type="ARBA" id="ARBA00012438"/>
    </source>
</evidence>
<proteinExistence type="predicted"/>
<dbReference type="PROSITE" id="PS50109">
    <property type="entry name" value="HIS_KIN"/>
    <property type="match status" value="1"/>
</dbReference>
<evidence type="ECO:0000256" key="11">
    <source>
        <dbReference type="PROSITE-ProRule" id="PRU00169"/>
    </source>
</evidence>
<gene>
    <name evidence="15" type="ORF">FPL22_05025</name>
</gene>
<evidence type="ECO:0000256" key="7">
    <source>
        <dbReference type="ARBA" id="ARBA00022840"/>
    </source>
</evidence>
<keyword evidence="8" id="KW-0902">Two-component regulatory system</keyword>
<evidence type="ECO:0000256" key="9">
    <source>
        <dbReference type="ARBA" id="ARBA00064003"/>
    </source>
</evidence>
<comment type="catalytic activity">
    <reaction evidence="1">
        <text>ATP + protein L-histidine = ADP + protein N-phospho-L-histidine.</text>
        <dbReference type="EC" id="2.7.13.3"/>
    </reaction>
</comment>
<feature type="domain" description="Response regulatory" evidence="14">
    <location>
        <begin position="510"/>
        <end position="627"/>
    </location>
</feature>
<feature type="domain" description="Histidine kinase" evidence="13">
    <location>
        <begin position="267"/>
        <end position="489"/>
    </location>
</feature>
<dbReference type="OrthoDB" id="9790669at2"/>
<dbReference type="PANTHER" id="PTHR45339">
    <property type="entry name" value="HYBRID SIGNAL TRANSDUCTION HISTIDINE KINASE J"/>
    <property type="match status" value="1"/>
</dbReference>
<evidence type="ECO:0000256" key="6">
    <source>
        <dbReference type="ARBA" id="ARBA00022777"/>
    </source>
</evidence>
<dbReference type="Proteomes" id="UP000315648">
    <property type="component" value="Unassembled WGS sequence"/>
</dbReference>
<reference evidence="15 16" key="1">
    <citation type="submission" date="2019-07" db="EMBL/GenBank/DDBJ databases">
        <title>Description of 53C-WASEF.</title>
        <authorList>
            <person name="Pitt A."/>
            <person name="Hahn M.W."/>
        </authorList>
    </citation>
    <scope>NUCLEOTIDE SEQUENCE [LARGE SCALE GENOMIC DNA]</scope>
    <source>
        <strain evidence="15 16">53C-WASEF</strain>
    </source>
</reference>
<dbReference type="InterPro" id="IPR036097">
    <property type="entry name" value="HisK_dim/P_sf"/>
</dbReference>
<dbReference type="FunFam" id="1.10.287.130:FF:000002">
    <property type="entry name" value="Two-component osmosensing histidine kinase"/>
    <property type="match status" value="1"/>
</dbReference>
<feature type="modified residue" description="4-aspartylphosphate" evidence="11">
    <location>
        <position position="559"/>
    </location>
</feature>
<dbReference type="Pfam" id="PF00512">
    <property type="entry name" value="HisKA"/>
    <property type="match status" value="1"/>
</dbReference>
<dbReference type="GO" id="GO:0000155">
    <property type="term" value="F:phosphorelay sensor kinase activity"/>
    <property type="evidence" value="ECO:0007669"/>
    <property type="project" value="InterPro"/>
</dbReference>
<evidence type="ECO:0000256" key="12">
    <source>
        <dbReference type="SAM" id="Phobius"/>
    </source>
</evidence>
<dbReference type="CDD" id="cd16922">
    <property type="entry name" value="HATPase_EvgS-ArcB-TorS-like"/>
    <property type="match status" value="1"/>
</dbReference>
<dbReference type="InterPro" id="IPR005467">
    <property type="entry name" value="His_kinase_dom"/>
</dbReference>
<dbReference type="InterPro" id="IPR003661">
    <property type="entry name" value="HisK_dim/P_dom"/>
</dbReference>
<dbReference type="Pfam" id="PF02518">
    <property type="entry name" value="HATPase_c"/>
    <property type="match status" value="1"/>
</dbReference>
<dbReference type="Gene3D" id="1.10.287.130">
    <property type="match status" value="1"/>
</dbReference>
<keyword evidence="12" id="KW-1133">Transmembrane helix</keyword>
<feature type="transmembrane region" description="Helical" evidence="12">
    <location>
        <begin position="133"/>
        <end position="162"/>
    </location>
</feature>
<keyword evidence="12" id="KW-0472">Membrane</keyword>
<dbReference type="PRINTS" id="PR00344">
    <property type="entry name" value="BCTRLSENSOR"/>
</dbReference>
<dbReference type="EC" id="2.7.13.3" evidence="2"/>
<dbReference type="SUPFAM" id="SSF47384">
    <property type="entry name" value="Homodimeric domain of signal transducing histidine kinase"/>
    <property type="match status" value="1"/>
</dbReference>
<dbReference type="SUPFAM" id="SSF52172">
    <property type="entry name" value="CheY-like"/>
    <property type="match status" value="1"/>
</dbReference>
<dbReference type="Gene3D" id="3.30.565.10">
    <property type="entry name" value="Histidine kinase-like ATPase, C-terminal domain"/>
    <property type="match status" value="1"/>
</dbReference>
<keyword evidence="12" id="KW-0812">Transmembrane</keyword>
<name>A0A556QPV2_9BACT</name>
<keyword evidence="5" id="KW-0547">Nucleotide-binding</keyword>
<dbReference type="Pfam" id="PF00072">
    <property type="entry name" value="Response_reg"/>
    <property type="match status" value="1"/>
</dbReference>
<dbReference type="SMART" id="SM00387">
    <property type="entry name" value="HATPase_c"/>
    <property type="match status" value="1"/>
</dbReference>
<dbReference type="RefSeq" id="WP_144229011.1">
    <property type="nucleotide sequence ID" value="NZ_CBCRVV010000002.1"/>
</dbReference>
<keyword evidence="3 11" id="KW-0597">Phosphoprotein</keyword>
<comment type="subunit">
    <text evidence="9">At low DSF concentrations, interacts with RpfF.</text>
</comment>
<dbReference type="AlphaFoldDB" id="A0A556QPV2"/>
<dbReference type="CDD" id="cd17546">
    <property type="entry name" value="REC_hyHK_CKI1_RcsC-like"/>
    <property type="match status" value="1"/>
</dbReference>
<comment type="caution">
    <text evidence="15">The sequence shown here is derived from an EMBL/GenBank/DDBJ whole genome shotgun (WGS) entry which is preliminary data.</text>
</comment>
<dbReference type="SMART" id="SM00388">
    <property type="entry name" value="HisKA"/>
    <property type="match status" value="1"/>
</dbReference>
<evidence type="ECO:0000313" key="16">
    <source>
        <dbReference type="Proteomes" id="UP000315648"/>
    </source>
</evidence>